<evidence type="ECO:0000313" key="2">
    <source>
        <dbReference type="EMBL" id="UUY04085.1"/>
    </source>
</evidence>
<accession>A0ABY5PHX9</accession>
<evidence type="ECO:0000259" key="1">
    <source>
        <dbReference type="Pfam" id="PF13480"/>
    </source>
</evidence>
<dbReference type="SUPFAM" id="SSF55729">
    <property type="entry name" value="Acyl-CoA N-acyltransferases (Nat)"/>
    <property type="match status" value="1"/>
</dbReference>
<dbReference type="Proteomes" id="UP001058860">
    <property type="component" value="Chromosome"/>
</dbReference>
<sequence>MADTPAGYAHPAYAASLSDIGVPRALPQSGGTLVVREIGATGHRDAMGPYPIFACANWAGLEADLGALGDDLVAVSLVADPFGGWSEETLQRCFPDVLLRFKDHFVAALGADPLAHVEAHHRRNIARARREVEVDVLDDPTAFIDAWEALYRALIARHDIRGVAAFSRSSLAAQLAVPGMVVLRATSEGATVGGALWYVQGDVAYYHLAAYTEAGYARRASFALFAAAFELFAARGLAWASLGAGAGASADGEDGLSRFKRGWSTDTRPAWFGGRVLQRDIYDELSGTKGAGWFPAYRQGEFT</sequence>
<protein>
    <submittedName>
        <fullName evidence="2">GNAT family N-acetyltransferase</fullName>
    </submittedName>
</protein>
<dbReference type="RefSeq" id="WP_353864578.1">
    <property type="nucleotide sequence ID" value="NZ_CP088295.1"/>
</dbReference>
<reference evidence="3" key="1">
    <citation type="submission" date="2021-11" db="EMBL/GenBank/DDBJ databases">
        <title>Cultivation dependent microbiological survey of springs from the worlds oldest radium mine currently devoted to the extraction of radon-saturated water.</title>
        <authorList>
            <person name="Kapinusova G."/>
            <person name="Smrhova T."/>
            <person name="Strejcek M."/>
            <person name="Suman J."/>
            <person name="Jani K."/>
            <person name="Pajer P."/>
            <person name="Uhlik O."/>
        </authorList>
    </citation>
    <scope>NUCLEOTIDE SEQUENCE [LARGE SCALE GENOMIC DNA]</scope>
    <source>
        <strain evidence="3">J379</strain>
    </source>
</reference>
<keyword evidence="3" id="KW-1185">Reference proteome</keyword>
<dbReference type="Gene3D" id="3.40.630.30">
    <property type="match status" value="1"/>
</dbReference>
<dbReference type="InterPro" id="IPR038740">
    <property type="entry name" value="BioF2-like_GNAT_dom"/>
</dbReference>
<dbReference type="InterPro" id="IPR016181">
    <property type="entry name" value="Acyl_CoA_acyltransferase"/>
</dbReference>
<proteinExistence type="predicted"/>
<feature type="domain" description="BioF2-like acetyltransferase" evidence="1">
    <location>
        <begin position="121"/>
        <end position="246"/>
    </location>
</feature>
<dbReference type="EMBL" id="CP088295">
    <property type="protein sequence ID" value="UUY04085.1"/>
    <property type="molecule type" value="Genomic_DNA"/>
</dbReference>
<name>A0ABY5PHX9_9ACTN</name>
<organism evidence="2 3">
    <name type="scientific">Svornostia abyssi</name>
    <dbReference type="NCBI Taxonomy" id="2898438"/>
    <lineage>
        <taxon>Bacteria</taxon>
        <taxon>Bacillati</taxon>
        <taxon>Actinomycetota</taxon>
        <taxon>Thermoleophilia</taxon>
        <taxon>Solirubrobacterales</taxon>
        <taxon>Baekduiaceae</taxon>
        <taxon>Svornostia</taxon>
    </lineage>
</organism>
<evidence type="ECO:0000313" key="3">
    <source>
        <dbReference type="Proteomes" id="UP001058860"/>
    </source>
</evidence>
<gene>
    <name evidence="2" type="ORF">LRS13_00725</name>
</gene>
<dbReference type="Pfam" id="PF13480">
    <property type="entry name" value="Acetyltransf_6"/>
    <property type="match status" value="1"/>
</dbReference>